<name>A0A6G6WJJ5_9ACTN</name>
<keyword evidence="1" id="KW-1133">Transmembrane helix</keyword>
<dbReference type="AlphaFoldDB" id="A0A6G6WJJ5"/>
<accession>A0A6G6WJJ5</accession>
<feature type="transmembrane region" description="Helical" evidence="1">
    <location>
        <begin position="6"/>
        <end position="30"/>
    </location>
</feature>
<evidence type="ECO:0000313" key="2">
    <source>
        <dbReference type="EMBL" id="QIG45414.1"/>
    </source>
</evidence>
<dbReference type="EMBL" id="CP049257">
    <property type="protein sequence ID" value="QIG45414.1"/>
    <property type="molecule type" value="Genomic_DNA"/>
</dbReference>
<keyword evidence="1" id="KW-0472">Membrane</keyword>
<dbReference type="SUPFAM" id="SSF82171">
    <property type="entry name" value="DPP6 N-terminal domain-like"/>
    <property type="match status" value="1"/>
</dbReference>
<sequence>MLLAALLVLLAGWLAVGPWSLLLFVVALAVPVVRRRLRPRRWTVLALVVLGAAAVVTVAVLPDGRLPIPPGGGLLVTPAYVGHAATPRPLELGTVPQHPHLAPNGGSSMHDDAWATDSYVGAGPLGVDPEVSSAWYGLEECATLAFDRDDRLVALCGNRSGPVLHLLDPDTMRPLTTLDLPDREPSDRRPWEDLCGGAYFYLDADDRAVVATTDRRVLTVETPSLRVVDEADLGDRVPDDDCLVAVLPDWAGHTWYVTQDGRAGATEGAAPLELGGEVANSVAVDETGLYLVTTAELVKVALDDTGAPQVLWRTAYENAGEHKPGQLSAGSGTTPTVLPGGLVAITDNAEPRMHVQFYDGADGRLVCQAPVFGADRSATDNSLVAVGDASVVVENNHGYTAPWSTVVGRAPAGGLARVDADGGECSVAWTSDEVAPTSVAKVSLATGLVYAYTTRSSWWGVSAWYLTAIDARTGATAFSVRTGTGTLFNNHYAAVTLGPDGSAYVATLGGMVRIRDR</sequence>
<keyword evidence="3" id="KW-1185">Reference proteome</keyword>
<gene>
    <name evidence="2" type="ORF">G5V58_24055</name>
</gene>
<feature type="transmembrane region" description="Helical" evidence="1">
    <location>
        <begin position="42"/>
        <end position="61"/>
    </location>
</feature>
<organism evidence="2 3">
    <name type="scientific">Nocardioides anomalus</name>
    <dbReference type="NCBI Taxonomy" id="2712223"/>
    <lineage>
        <taxon>Bacteria</taxon>
        <taxon>Bacillati</taxon>
        <taxon>Actinomycetota</taxon>
        <taxon>Actinomycetes</taxon>
        <taxon>Propionibacteriales</taxon>
        <taxon>Nocardioidaceae</taxon>
        <taxon>Nocardioides</taxon>
    </lineage>
</organism>
<keyword evidence="1" id="KW-0812">Transmembrane</keyword>
<dbReference type="Proteomes" id="UP000502996">
    <property type="component" value="Chromosome"/>
</dbReference>
<dbReference type="KEGG" id="nano:G5V58_24055"/>
<proteinExistence type="predicted"/>
<evidence type="ECO:0000313" key="3">
    <source>
        <dbReference type="Proteomes" id="UP000502996"/>
    </source>
</evidence>
<reference evidence="2 3" key="1">
    <citation type="submission" date="2020-02" db="EMBL/GenBank/DDBJ databases">
        <title>Full genome sequence of Nocardioides sp. R-3366.</title>
        <authorList>
            <person name="Im W.-T."/>
        </authorList>
    </citation>
    <scope>NUCLEOTIDE SEQUENCE [LARGE SCALE GENOMIC DNA]</scope>
    <source>
        <strain evidence="2 3">R-3366</strain>
    </source>
</reference>
<evidence type="ECO:0008006" key="4">
    <source>
        <dbReference type="Google" id="ProtNLM"/>
    </source>
</evidence>
<protein>
    <recommendedName>
        <fullName evidence="4">PQQ-binding-like beta-propeller repeat protein</fullName>
    </recommendedName>
</protein>
<dbReference type="RefSeq" id="WP_165237963.1">
    <property type="nucleotide sequence ID" value="NZ_CP049257.1"/>
</dbReference>
<evidence type="ECO:0000256" key="1">
    <source>
        <dbReference type="SAM" id="Phobius"/>
    </source>
</evidence>